<dbReference type="EMBL" id="SSOB01000027">
    <property type="protein sequence ID" value="THF76057.1"/>
    <property type="molecule type" value="Genomic_DNA"/>
</dbReference>
<evidence type="ECO:0000313" key="1">
    <source>
        <dbReference type="EMBL" id="THF76057.1"/>
    </source>
</evidence>
<dbReference type="RefSeq" id="WP_136371584.1">
    <property type="nucleotide sequence ID" value="NZ_SSOB01000027.1"/>
</dbReference>
<dbReference type="Proteomes" id="UP000310636">
    <property type="component" value="Unassembled WGS sequence"/>
</dbReference>
<reference evidence="1 2" key="1">
    <citation type="submission" date="2019-04" db="EMBL/GenBank/DDBJ databases">
        <title>Cohnella sp. nov. isolated from preserved vegetables.</title>
        <authorList>
            <person name="Lin S.-Y."/>
            <person name="Hung M.-H."/>
            <person name="Young C.-C."/>
        </authorList>
    </citation>
    <scope>NUCLEOTIDE SEQUENCE [LARGE SCALE GENOMIC DNA]</scope>
    <source>
        <strain evidence="1 2">CC-MHH1044</strain>
    </source>
</reference>
<gene>
    <name evidence="1" type="ORF">E6C55_19960</name>
</gene>
<dbReference type="AlphaFoldDB" id="A0A4S4BNZ3"/>
<accession>A0A4S4BNZ3</accession>
<keyword evidence="2" id="KW-1185">Reference proteome</keyword>
<evidence type="ECO:0000313" key="2">
    <source>
        <dbReference type="Proteomes" id="UP000310636"/>
    </source>
</evidence>
<protein>
    <submittedName>
        <fullName evidence="1">DUF488 domain-containing protein</fullName>
    </submittedName>
</protein>
<dbReference type="PANTHER" id="PTHR36849:SF1">
    <property type="entry name" value="CYTOPLASMIC PROTEIN"/>
    <property type="match status" value="1"/>
</dbReference>
<dbReference type="Pfam" id="PF22752">
    <property type="entry name" value="DUF488-N3i"/>
    <property type="match status" value="1"/>
</dbReference>
<comment type="caution">
    <text evidence="1">The sequence shown here is derived from an EMBL/GenBank/DDBJ whole genome shotgun (WGS) entry which is preliminary data.</text>
</comment>
<dbReference type="PANTHER" id="PTHR36849">
    <property type="entry name" value="CYTOPLASMIC PROTEIN-RELATED"/>
    <property type="match status" value="1"/>
</dbReference>
<organism evidence="1 2">
    <name type="scientific">Cohnella fermenti</name>
    <dbReference type="NCBI Taxonomy" id="2565925"/>
    <lineage>
        <taxon>Bacteria</taxon>
        <taxon>Bacillati</taxon>
        <taxon>Bacillota</taxon>
        <taxon>Bacilli</taxon>
        <taxon>Bacillales</taxon>
        <taxon>Paenibacillaceae</taxon>
        <taxon>Cohnella</taxon>
    </lineage>
</organism>
<dbReference type="InterPro" id="IPR052552">
    <property type="entry name" value="YeaO-like"/>
</dbReference>
<proteinExistence type="predicted"/>
<sequence>MSGRLRLKRIYDPAEASDGARVLVDRLWPRGVTKEAAQLTLWLKEVAPSPELRDWFGHRPERFDEFQARYTEELAAPAVRPHLERLRRLAAGDGLTLLYAAKDERHNHAIVLKRHLERE</sequence>
<dbReference type="OrthoDB" id="9790745at2"/>
<name>A0A4S4BNZ3_9BACL</name>